<accession>A0A2H3A2M2</accession>
<comment type="caution">
    <text evidence="2">The sequence shown here is derived from an EMBL/GenBank/DDBJ whole genome shotgun (WGS) entry which is preliminary data.</text>
</comment>
<dbReference type="PANTHER" id="PTHR13847:SF213">
    <property type="entry name" value="DEPENDENT OXIDOREDUCTASE, PUTATIVE-RELATED"/>
    <property type="match status" value="1"/>
</dbReference>
<dbReference type="GO" id="GO:0005737">
    <property type="term" value="C:cytoplasm"/>
    <property type="evidence" value="ECO:0007669"/>
    <property type="project" value="TreeGrafter"/>
</dbReference>
<dbReference type="EMBL" id="LFMI01000734">
    <property type="protein sequence ID" value="OTA06945.1"/>
    <property type="molecule type" value="Genomic_DNA"/>
</dbReference>
<dbReference type="Gene3D" id="3.50.50.60">
    <property type="entry name" value="FAD/NAD(P)-binding domain"/>
    <property type="match status" value="1"/>
</dbReference>
<keyword evidence="3" id="KW-1185">Reference proteome</keyword>
<evidence type="ECO:0000259" key="1">
    <source>
        <dbReference type="Pfam" id="PF01266"/>
    </source>
</evidence>
<sequence>MGAVISHLHGIYTSLTALIRTLSALNARYGALLERVHAGPFLPVEKPTESFWMRHPPFPEMGDVVWDGAPSASAEEREGGGFGEDEEEEVEVDVVVVGSGITGVSAVKTILELSSSPLMKTEGQGNDDQRGIPKIMVLEARQLCSGATARNGGHIKCAPHEEFARLRRTLGDDERARKVVRLQMRHLSALKEVGERMPLGEVREVETVDLFLDGDGFERARGNVDELRGWMPEVDVRVWEGEGEMREKFGVNRHVVGAISYQAGALWPYRLVTSLWHDLKSKYPSLTISTHTPVSSITPNASTAHPYTIHTPRGKIRARHVLHATNAYTGHLVPALRGCLTGVLGHMTAQKPGKDFSPVCHGGRSWSVMYGTGFDYVTQRPDGEDGQPGELMLGGGLFRSKEDGLDQVGVWDDGRVDAFPLMHLRGSMATIFEPRWGAERKLEGAWSGIMGFTGDMLPFVGGLPVGIGNGRRENVGGVGDGFGEWIAAGFSGEGMVWAWLSGVAVGIMMMGREEDELVEGEGRPGGRLGEWFPVEEVRVDVGRLKRARLENLVNEG</sequence>
<evidence type="ECO:0000313" key="2">
    <source>
        <dbReference type="EMBL" id="OTA06945.1"/>
    </source>
</evidence>
<dbReference type="Pfam" id="PF01266">
    <property type="entry name" value="DAO"/>
    <property type="match status" value="1"/>
</dbReference>
<name>A0A2H3A2M2_TRIPA</name>
<dbReference type="AlphaFoldDB" id="A0A2H3A2M2"/>
<feature type="domain" description="FAD dependent oxidoreductase" evidence="1">
    <location>
        <begin position="93"/>
        <end position="504"/>
    </location>
</feature>
<dbReference type="Gene3D" id="3.30.9.10">
    <property type="entry name" value="D-Amino Acid Oxidase, subunit A, domain 2"/>
    <property type="match status" value="1"/>
</dbReference>
<proteinExistence type="predicted"/>
<dbReference type="Proteomes" id="UP000219286">
    <property type="component" value="Unassembled WGS sequence"/>
</dbReference>
<dbReference type="SUPFAM" id="SSF51905">
    <property type="entry name" value="FAD/NAD(P)-binding domain"/>
    <property type="match status" value="1"/>
</dbReference>
<evidence type="ECO:0000313" key="3">
    <source>
        <dbReference type="Proteomes" id="UP000219286"/>
    </source>
</evidence>
<dbReference type="InterPro" id="IPR006076">
    <property type="entry name" value="FAD-dep_OxRdtase"/>
</dbReference>
<protein>
    <recommendedName>
        <fullName evidence="1">FAD dependent oxidoreductase domain-containing protein</fullName>
    </recommendedName>
</protein>
<organism evidence="2 3">
    <name type="scientific">Trichoderma parareesei</name>
    <name type="common">Filamentous fungus</name>
    <dbReference type="NCBI Taxonomy" id="858221"/>
    <lineage>
        <taxon>Eukaryota</taxon>
        <taxon>Fungi</taxon>
        <taxon>Dikarya</taxon>
        <taxon>Ascomycota</taxon>
        <taxon>Pezizomycotina</taxon>
        <taxon>Sordariomycetes</taxon>
        <taxon>Hypocreomycetidae</taxon>
        <taxon>Hypocreales</taxon>
        <taxon>Hypocreaceae</taxon>
        <taxon>Trichoderma</taxon>
    </lineage>
</organism>
<dbReference type="OrthoDB" id="429143at2759"/>
<dbReference type="PANTHER" id="PTHR13847">
    <property type="entry name" value="SARCOSINE DEHYDROGENASE-RELATED"/>
    <property type="match status" value="1"/>
</dbReference>
<gene>
    <name evidence="2" type="ORF">A9Z42_0077380</name>
</gene>
<dbReference type="InterPro" id="IPR036188">
    <property type="entry name" value="FAD/NAD-bd_sf"/>
</dbReference>
<reference evidence="2 3" key="1">
    <citation type="journal article" date="2015" name="Genome Announc.">
        <title>Genome sequence and annotation of Trichoderma parareesei, the ancestor of the cellulase producer Trichoderma reesei.</title>
        <authorList>
            <person name="Yang D."/>
            <person name="Pomraning K."/>
            <person name="Kopchinskiy A."/>
            <person name="Karimi Aghcheh R."/>
            <person name="Atanasova L."/>
            <person name="Chenthamara K."/>
            <person name="Baker S.E."/>
            <person name="Zhang R."/>
            <person name="Shen Q."/>
            <person name="Freitag M."/>
            <person name="Kubicek C.P."/>
            <person name="Druzhinina I.S."/>
        </authorList>
    </citation>
    <scope>NUCLEOTIDE SEQUENCE [LARGE SCALE GENOMIC DNA]</scope>
    <source>
        <strain evidence="2 3">CBS 125925</strain>
    </source>
</reference>